<protein>
    <recommendedName>
        <fullName evidence="4">YVTN family beta-propeller domain-containing protein</fullName>
    </recommendedName>
</protein>
<keyword evidence="3" id="KW-1185">Reference proteome</keyword>
<dbReference type="InterPro" id="IPR011048">
    <property type="entry name" value="Haem_d1_sf"/>
</dbReference>
<gene>
    <name evidence="2" type="ORF">A3860_08525</name>
</gene>
<dbReference type="EMBL" id="LVYD01000113">
    <property type="protein sequence ID" value="OQP57667.1"/>
    <property type="molecule type" value="Genomic_DNA"/>
</dbReference>
<comment type="caution">
    <text evidence="2">The sequence shown here is derived from an EMBL/GenBank/DDBJ whole genome shotgun (WGS) entry which is preliminary data.</text>
</comment>
<organism evidence="2 3">
    <name type="scientific">Niastella vici</name>
    <dbReference type="NCBI Taxonomy" id="1703345"/>
    <lineage>
        <taxon>Bacteria</taxon>
        <taxon>Pseudomonadati</taxon>
        <taxon>Bacteroidota</taxon>
        <taxon>Chitinophagia</taxon>
        <taxon>Chitinophagales</taxon>
        <taxon>Chitinophagaceae</taxon>
        <taxon>Niastella</taxon>
    </lineage>
</organism>
<dbReference type="OrthoDB" id="7187796at2"/>
<evidence type="ECO:0000256" key="1">
    <source>
        <dbReference type="SAM" id="SignalP"/>
    </source>
</evidence>
<dbReference type="Gene3D" id="2.130.10.10">
    <property type="entry name" value="YVTN repeat-like/Quinoprotein amine dehydrogenase"/>
    <property type="match status" value="2"/>
</dbReference>
<dbReference type="STRING" id="1703345.A3860_08525"/>
<keyword evidence="1" id="KW-0732">Signal</keyword>
<dbReference type="RefSeq" id="WP_081155566.1">
    <property type="nucleotide sequence ID" value="NZ_LVYD01000113.1"/>
</dbReference>
<evidence type="ECO:0008006" key="4">
    <source>
        <dbReference type="Google" id="ProtNLM"/>
    </source>
</evidence>
<proteinExistence type="predicted"/>
<dbReference type="SUPFAM" id="SSF51004">
    <property type="entry name" value="C-terminal (heme d1) domain of cytochrome cd1-nitrite reductase"/>
    <property type="match status" value="1"/>
</dbReference>
<dbReference type="InterPro" id="IPR051200">
    <property type="entry name" value="Host-pathogen_enzymatic-act"/>
</dbReference>
<sequence length="335" mass="35252">MLRSLYIITLVIGVNSCSAQPATGIKLLTTFHIGGSGGWDYLSLQPNSNKLYVSHGTQVNVVESSTGTPLAVIPNTTGVHGIAFVPALKKGYTSNGRLNTLTVFDWQTNAVTGEVKVGENPDAIIYDEFIKQVVVCDGRSHEVTFVDPATDKVVATVAVGGKPEEAVSNGAGMIYVNIEDKNEIVAIDARSFKVTARWPLGSGEAPTGLAFDKTTNRLFSGCSDNKTLVVMDAANGKVVASLPIGADCDGVAFDAGRNTIFTSNGDGTLTVIKENSKDSFSKVTTVTTKKGARTLAIDTASHKIYLPVADFEAAAGANGRPAIIPNTFQVLVFGY</sequence>
<dbReference type="AlphaFoldDB" id="A0A1V9FHA8"/>
<reference evidence="2 3" key="1">
    <citation type="submission" date="2016-03" db="EMBL/GenBank/DDBJ databases">
        <title>Niastella vici sp. nov., isolated from farmland soil.</title>
        <authorList>
            <person name="Chen L."/>
            <person name="Wang D."/>
            <person name="Yang S."/>
            <person name="Wang G."/>
        </authorList>
    </citation>
    <scope>NUCLEOTIDE SEQUENCE [LARGE SCALE GENOMIC DNA]</scope>
    <source>
        <strain evidence="2 3">DJ57</strain>
    </source>
</reference>
<evidence type="ECO:0000313" key="2">
    <source>
        <dbReference type="EMBL" id="OQP57667.1"/>
    </source>
</evidence>
<dbReference type="PANTHER" id="PTHR47197">
    <property type="entry name" value="PROTEIN NIRF"/>
    <property type="match status" value="1"/>
</dbReference>
<feature type="chain" id="PRO_5010734333" description="YVTN family beta-propeller domain-containing protein" evidence="1">
    <location>
        <begin position="20"/>
        <end position="335"/>
    </location>
</feature>
<dbReference type="PANTHER" id="PTHR47197:SF3">
    <property type="entry name" value="DIHYDRO-HEME D1 DEHYDROGENASE"/>
    <property type="match status" value="1"/>
</dbReference>
<name>A0A1V9FHA8_9BACT</name>
<dbReference type="InterPro" id="IPR015943">
    <property type="entry name" value="WD40/YVTN_repeat-like_dom_sf"/>
</dbReference>
<evidence type="ECO:0000313" key="3">
    <source>
        <dbReference type="Proteomes" id="UP000192796"/>
    </source>
</evidence>
<feature type="signal peptide" evidence="1">
    <location>
        <begin position="1"/>
        <end position="19"/>
    </location>
</feature>
<accession>A0A1V9FHA8</accession>
<dbReference type="Proteomes" id="UP000192796">
    <property type="component" value="Unassembled WGS sequence"/>
</dbReference>